<keyword evidence="2" id="KW-1185">Reference proteome</keyword>
<dbReference type="Gramene" id="mRNA:HanXRQr2_Chr09g0391961">
    <property type="protein sequence ID" value="CDS:HanXRQr2_Chr09g0391961.1"/>
    <property type="gene ID" value="HanXRQr2_Chr09g0391961"/>
</dbReference>
<dbReference type="EMBL" id="MNCJ02000324">
    <property type="protein sequence ID" value="KAF5791201.1"/>
    <property type="molecule type" value="Genomic_DNA"/>
</dbReference>
<reference evidence="1" key="1">
    <citation type="journal article" date="2017" name="Nature">
        <title>The sunflower genome provides insights into oil metabolism, flowering and Asterid evolution.</title>
        <authorList>
            <person name="Badouin H."/>
            <person name="Gouzy J."/>
            <person name="Grassa C.J."/>
            <person name="Murat F."/>
            <person name="Staton S.E."/>
            <person name="Cottret L."/>
            <person name="Lelandais-Briere C."/>
            <person name="Owens G.L."/>
            <person name="Carrere S."/>
            <person name="Mayjonade B."/>
            <person name="Legrand L."/>
            <person name="Gill N."/>
            <person name="Kane N.C."/>
            <person name="Bowers J.E."/>
            <person name="Hubner S."/>
            <person name="Bellec A."/>
            <person name="Berard A."/>
            <person name="Berges H."/>
            <person name="Blanchet N."/>
            <person name="Boniface M.C."/>
            <person name="Brunel D."/>
            <person name="Catrice O."/>
            <person name="Chaidir N."/>
            <person name="Claudel C."/>
            <person name="Donnadieu C."/>
            <person name="Faraut T."/>
            <person name="Fievet G."/>
            <person name="Helmstetter N."/>
            <person name="King M."/>
            <person name="Knapp S.J."/>
            <person name="Lai Z."/>
            <person name="Le Paslier M.C."/>
            <person name="Lippi Y."/>
            <person name="Lorenzon L."/>
            <person name="Mandel J.R."/>
            <person name="Marage G."/>
            <person name="Marchand G."/>
            <person name="Marquand E."/>
            <person name="Bret-Mestries E."/>
            <person name="Morien E."/>
            <person name="Nambeesan S."/>
            <person name="Nguyen T."/>
            <person name="Pegot-Espagnet P."/>
            <person name="Pouilly N."/>
            <person name="Raftis F."/>
            <person name="Sallet E."/>
            <person name="Schiex T."/>
            <person name="Thomas J."/>
            <person name="Vandecasteele C."/>
            <person name="Vares D."/>
            <person name="Vear F."/>
            <person name="Vautrin S."/>
            <person name="Crespi M."/>
            <person name="Mangin B."/>
            <person name="Burke J.M."/>
            <person name="Salse J."/>
            <person name="Munos S."/>
            <person name="Vincourt P."/>
            <person name="Rieseberg L.H."/>
            <person name="Langlade N.B."/>
        </authorList>
    </citation>
    <scope>NUCLEOTIDE SEQUENCE</scope>
    <source>
        <tissue evidence="1">Leaves</tissue>
    </source>
</reference>
<dbReference type="AlphaFoldDB" id="A0A9K3I6M2"/>
<gene>
    <name evidence="1" type="ORF">HanXRQr2_Chr09g0391961</name>
</gene>
<dbReference type="Proteomes" id="UP000215914">
    <property type="component" value="Unassembled WGS sequence"/>
</dbReference>
<reference evidence="1" key="2">
    <citation type="submission" date="2020-06" db="EMBL/GenBank/DDBJ databases">
        <title>Helianthus annuus Genome sequencing and assembly Release 2.</title>
        <authorList>
            <person name="Gouzy J."/>
            <person name="Langlade N."/>
            <person name="Munos S."/>
        </authorList>
    </citation>
    <scope>NUCLEOTIDE SEQUENCE</scope>
    <source>
        <tissue evidence="1">Leaves</tissue>
    </source>
</reference>
<evidence type="ECO:0000313" key="1">
    <source>
        <dbReference type="EMBL" id="KAF5791201.1"/>
    </source>
</evidence>
<protein>
    <submittedName>
        <fullName evidence="1">Uncharacterized protein</fullName>
    </submittedName>
</protein>
<name>A0A9K3I6M2_HELAN</name>
<accession>A0A9K3I6M2</accession>
<comment type="caution">
    <text evidence="1">The sequence shown here is derived from an EMBL/GenBank/DDBJ whole genome shotgun (WGS) entry which is preliminary data.</text>
</comment>
<proteinExistence type="predicted"/>
<evidence type="ECO:0000313" key="2">
    <source>
        <dbReference type="Proteomes" id="UP000215914"/>
    </source>
</evidence>
<organism evidence="1 2">
    <name type="scientific">Helianthus annuus</name>
    <name type="common">Common sunflower</name>
    <dbReference type="NCBI Taxonomy" id="4232"/>
    <lineage>
        <taxon>Eukaryota</taxon>
        <taxon>Viridiplantae</taxon>
        <taxon>Streptophyta</taxon>
        <taxon>Embryophyta</taxon>
        <taxon>Tracheophyta</taxon>
        <taxon>Spermatophyta</taxon>
        <taxon>Magnoliopsida</taxon>
        <taxon>eudicotyledons</taxon>
        <taxon>Gunneridae</taxon>
        <taxon>Pentapetalae</taxon>
        <taxon>asterids</taxon>
        <taxon>campanulids</taxon>
        <taxon>Asterales</taxon>
        <taxon>Asteraceae</taxon>
        <taxon>Asteroideae</taxon>
        <taxon>Heliantheae alliance</taxon>
        <taxon>Heliantheae</taxon>
        <taxon>Helianthus</taxon>
    </lineage>
</organism>
<sequence length="226" mass="24801">MSQEMLSYKPRSALGDVTNQVGKKGFCSIYKKDESVLISKKECLRVDENYNTQIKDSISRPQLCGQIDSLTGSIVGNVSKVVCEIKEPCPPDVRQNATLTSSATVNDGDVVKDVCESTQLITSVPPDENGIAVPQVELNRVVGNDLGMDDGNGVSLDKLDLIKDECLDWSRLLESRSGLERCIGQKGDGSSNVCMDMIKTCSCSFCRKGDFRTCFFLNLYLVYTRG</sequence>